<dbReference type="PRINTS" id="PR00463">
    <property type="entry name" value="EP450I"/>
</dbReference>
<dbReference type="Proteomes" id="UP001175261">
    <property type="component" value="Unassembled WGS sequence"/>
</dbReference>
<evidence type="ECO:0000313" key="8">
    <source>
        <dbReference type="EMBL" id="KAK0382840.1"/>
    </source>
</evidence>
<keyword evidence="2 5" id="KW-0479">Metal-binding</keyword>
<evidence type="ECO:0000256" key="6">
    <source>
        <dbReference type="RuleBase" id="RU000461"/>
    </source>
</evidence>
<dbReference type="AlphaFoldDB" id="A0AA39G8W3"/>
<dbReference type="PANTHER" id="PTHR24296">
    <property type="entry name" value="CYTOCHROME P450"/>
    <property type="match status" value="1"/>
</dbReference>
<dbReference type="GO" id="GO:0004497">
    <property type="term" value="F:monooxygenase activity"/>
    <property type="evidence" value="ECO:0007669"/>
    <property type="project" value="UniProtKB-KW"/>
</dbReference>
<dbReference type="Gene3D" id="1.10.630.10">
    <property type="entry name" value="Cytochrome P450"/>
    <property type="match status" value="1"/>
</dbReference>
<keyword evidence="5 6" id="KW-0349">Heme</keyword>
<dbReference type="GO" id="GO:0016705">
    <property type="term" value="F:oxidoreductase activity, acting on paired donors, with incorporation or reduction of molecular oxygen"/>
    <property type="evidence" value="ECO:0007669"/>
    <property type="project" value="InterPro"/>
</dbReference>
<dbReference type="PRINTS" id="PR00385">
    <property type="entry name" value="P450"/>
</dbReference>
<keyword evidence="3 6" id="KW-0560">Oxidoreductase</keyword>
<name>A0AA39G8W3_SARSR</name>
<dbReference type="PROSITE" id="PS00086">
    <property type="entry name" value="CYTOCHROME_P450"/>
    <property type="match status" value="1"/>
</dbReference>
<proteinExistence type="inferred from homology"/>
<comment type="cofactor">
    <cofactor evidence="5">
        <name>heme</name>
        <dbReference type="ChEBI" id="CHEBI:30413"/>
    </cofactor>
</comment>
<dbReference type="InterPro" id="IPR017972">
    <property type="entry name" value="Cyt_P450_CS"/>
</dbReference>
<sequence length="510" mass="57278">MALLQLDLQVALILLSVLLLLFLIRTSRSPRITRDGKPLRHPPNTLPLVGNGILFLQARQKLFAWFTRCIHLTGPETLSISVPSLPPGVIISSPANLDYIFRHEGVFQKGHFFTHRSNDLFGAGIINVDGELWRLQRRAGLQFLNRENLRVLTEVALPALIDESVESLALAAERRKVVDLQEVLHEITTQVMGKMAYDMEMHVHDEFTKAFEYASGATAERFQNPLWQLTELITPAGYRLRRAITAIRSHGKRIVSSAVAARQQNISKSPDTAEKGALDQVSGSLIHSLLDSIGDEKLVADSALNYLSAGRDTVAQALTWTFYLLMRHPHIFQNLRQAVLDHKGGMSIEELLSPQRLSPTNMPYVLAVFYETLRLYPPIPFEIKQAQQDITLPDGTFLPATSVVVWCPWAMGRSFDIWGRDACDYRPERWLSTDGQVQHRSAAEFPVFNGGQRLCLGKKMAEAVAVQVIAVFVVKFNFEPAYEGERESVSSLTLPMRDGLPVHAHLRSYK</sequence>
<keyword evidence="6" id="KW-0503">Monooxygenase</keyword>
<dbReference type="InterPro" id="IPR036396">
    <property type="entry name" value="Cyt_P450_sf"/>
</dbReference>
<keyword evidence="7" id="KW-0472">Membrane</keyword>
<gene>
    <name evidence="8" type="ORF">NLU13_9935</name>
</gene>
<evidence type="ECO:0000256" key="4">
    <source>
        <dbReference type="ARBA" id="ARBA00023004"/>
    </source>
</evidence>
<feature type="transmembrane region" description="Helical" evidence="7">
    <location>
        <begin position="6"/>
        <end position="24"/>
    </location>
</feature>
<evidence type="ECO:0000256" key="3">
    <source>
        <dbReference type="ARBA" id="ARBA00023002"/>
    </source>
</evidence>
<dbReference type="EMBL" id="JAPDFR010000010">
    <property type="protein sequence ID" value="KAK0382840.1"/>
    <property type="molecule type" value="Genomic_DNA"/>
</dbReference>
<evidence type="ECO:0000313" key="9">
    <source>
        <dbReference type="Proteomes" id="UP001175261"/>
    </source>
</evidence>
<organism evidence="8 9">
    <name type="scientific">Sarocladium strictum</name>
    <name type="common">Black bundle disease fungus</name>
    <name type="synonym">Acremonium strictum</name>
    <dbReference type="NCBI Taxonomy" id="5046"/>
    <lineage>
        <taxon>Eukaryota</taxon>
        <taxon>Fungi</taxon>
        <taxon>Dikarya</taxon>
        <taxon>Ascomycota</taxon>
        <taxon>Pezizomycotina</taxon>
        <taxon>Sordariomycetes</taxon>
        <taxon>Hypocreomycetidae</taxon>
        <taxon>Hypocreales</taxon>
        <taxon>Sarocladiaceae</taxon>
        <taxon>Sarocladium</taxon>
    </lineage>
</organism>
<protein>
    <recommendedName>
        <fullName evidence="10">Cytochrome P450</fullName>
    </recommendedName>
</protein>
<evidence type="ECO:0000256" key="7">
    <source>
        <dbReference type="SAM" id="Phobius"/>
    </source>
</evidence>
<keyword evidence="7" id="KW-1133">Transmembrane helix</keyword>
<dbReference type="InterPro" id="IPR002401">
    <property type="entry name" value="Cyt_P450_E_grp-I"/>
</dbReference>
<keyword evidence="9" id="KW-1185">Reference proteome</keyword>
<keyword evidence="7" id="KW-0812">Transmembrane</keyword>
<evidence type="ECO:0000256" key="5">
    <source>
        <dbReference type="PIRSR" id="PIRSR602401-1"/>
    </source>
</evidence>
<dbReference type="GO" id="GO:0005506">
    <property type="term" value="F:iron ion binding"/>
    <property type="evidence" value="ECO:0007669"/>
    <property type="project" value="InterPro"/>
</dbReference>
<dbReference type="GO" id="GO:0020037">
    <property type="term" value="F:heme binding"/>
    <property type="evidence" value="ECO:0007669"/>
    <property type="project" value="InterPro"/>
</dbReference>
<accession>A0AA39G8W3</accession>
<reference evidence="8" key="1">
    <citation type="submission" date="2022-10" db="EMBL/GenBank/DDBJ databases">
        <title>Determination and structural analysis of whole genome sequence of Sarocladium strictum F4-1.</title>
        <authorList>
            <person name="Hu L."/>
            <person name="Jiang Y."/>
        </authorList>
    </citation>
    <scope>NUCLEOTIDE SEQUENCE</scope>
    <source>
        <strain evidence="8">F4-1</strain>
    </source>
</reference>
<comment type="caution">
    <text evidence="8">The sequence shown here is derived from an EMBL/GenBank/DDBJ whole genome shotgun (WGS) entry which is preliminary data.</text>
</comment>
<feature type="binding site" description="axial binding residue" evidence="5">
    <location>
        <position position="455"/>
    </location>
    <ligand>
        <name>heme</name>
        <dbReference type="ChEBI" id="CHEBI:30413"/>
    </ligand>
    <ligandPart>
        <name>Fe</name>
        <dbReference type="ChEBI" id="CHEBI:18248"/>
    </ligandPart>
</feature>
<comment type="similarity">
    <text evidence="1 6">Belongs to the cytochrome P450 family.</text>
</comment>
<dbReference type="Pfam" id="PF00067">
    <property type="entry name" value="p450"/>
    <property type="match status" value="1"/>
</dbReference>
<dbReference type="SUPFAM" id="SSF48264">
    <property type="entry name" value="Cytochrome P450"/>
    <property type="match status" value="1"/>
</dbReference>
<dbReference type="GO" id="GO:0006629">
    <property type="term" value="P:lipid metabolic process"/>
    <property type="evidence" value="ECO:0007669"/>
    <property type="project" value="UniProtKB-ARBA"/>
</dbReference>
<keyword evidence="4 5" id="KW-0408">Iron</keyword>
<dbReference type="InterPro" id="IPR001128">
    <property type="entry name" value="Cyt_P450"/>
</dbReference>
<evidence type="ECO:0000256" key="1">
    <source>
        <dbReference type="ARBA" id="ARBA00010617"/>
    </source>
</evidence>
<evidence type="ECO:0008006" key="10">
    <source>
        <dbReference type="Google" id="ProtNLM"/>
    </source>
</evidence>
<evidence type="ECO:0000256" key="2">
    <source>
        <dbReference type="ARBA" id="ARBA00022723"/>
    </source>
</evidence>